<dbReference type="Pfam" id="PF03471">
    <property type="entry name" value="CorC_HlyC"/>
    <property type="match status" value="1"/>
</dbReference>
<sequence>MVMLAFALTGVNAFFAAVQMSLTKARTWLPNREEARNEGSLRSRLAAAMAANQERFMTLCQLGVSFSFLSVGFLFTWIAAKLLAPWFGSFDRVSEVWIMPLAYTGAFALALFLLLAAAGLALKLAELRRPEAVLRFAALPMYVAMKLLSPIVTLLLYLNNGLLRIFGLSGHHGAKAAQAEVNLRSMLEEGRRTGFMEGAELAAMMDNIFSFNEKTAREIMIPRTEMICLKAGLSLKANKAIAIQYMRTRYPVCENDKDNIIGFVHIKDLLKDNVQPTDSMKPMIRPVTTVPEGMQISSLMGLMQKTRSQIAILIDEFGGTSGLVTLEDIMEEIVGDIQDEFDSGLPDIVKMDNGHYSISGLMLIEEVNSFFGLNIPSDEFETIGGWLYHQLPSPPMPMQSFILQRNYQFQILETKHLRISRIAIAKQDNAVSQDKPEQKRPTRTISRS</sequence>
<feature type="domain" description="CNNM transmembrane" evidence="15">
    <location>
        <begin position="1"/>
        <end position="205"/>
    </location>
</feature>
<dbReference type="InterPro" id="IPR000644">
    <property type="entry name" value="CBS_dom"/>
</dbReference>
<keyword evidence="3" id="KW-1003">Cell membrane</keyword>
<evidence type="ECO:0000256" key="4">
    <source>
        <dbReference type="ARBA" id="ARBA00022692"/>
    </source>
</evidence>
<keyword evidence="17" id="KW-1185">Reference proteome</keyword>
<keyword evidence="4 10" id="KW-0812">Transmembrane</keyword>
<reference evidence="16 17" key="1">
    <citation type="submission" date="2016-05" db="EMBL/GenBank/DDBJ databases">
        <title>Paenibacillus oryzae. sp. nov., isolated from the rice root.</title>
        <authorList>
            <person name="Zhang J."/>
            <person name="Zhang X."/>
        </authorList>
    </citation>
    <scope>NUCLEOTIDE SEQUENCE [LARGE SCALE GENOMIC DNA]</scope>
    <source>
        <strain evidence="16 17">1DrF-4</strain>
    </source>
</reference>
<comment type="caution">
    <text evidence="16">The sequence shown here is derived from an EMBL/GenBank/DDBJ whole genome shotgun (WGS) entry which is preliminary data.</text>
</comment>
<dbReference type="SUPFAM" id="SSF54631">
    <property type="entry name" value="CBS-domain pair"/>
    <property type="match status" value="1"/>
</dbReference>
<feature type="domain" description="CBS" evidence="14">
    <location>
        <begin position="283"/>
        <end position="340"/>
    </location>
</feature>
<evidence type="ECO:0000256" key="3">
    <source>
        <dbReference type="ARBA" id="ARBA00022475"/>
    </source>
</evidence>
<organism evidence="16 17">
    <name type="scientific">Paenibacillus oryzae</name>
    <dbReference type="NCBI Taxonomy" id="1844972"/>
    <lineage>
        <taxon>Bacteria</taxon>
        <taxon>Bacillati</taxon>
        <taxon>Bacillota</taxon>
        <taxon>Bacilli</taxon>
        <taxon>Bacillales</taxon>
        <taxon>Paenibacillaceae</taxon>
        <taxon>Paenibacillus</taxon>
    </lineage>
</organism>
<gene>
    <name evidence="16" type="ORF">A7K91_17475</name>
</gene>
<dbReference type="InterPro" id="IPR036318">
    <property type="entry name" value="FAD-bd_PCMH-like_sf"/>
</dbReference>
<dbReference type="PANTHER" id="PTHR43099">
    <property type="entry name" value="UPF0053 PROTEIN YRKA"/>
    <property type="match status" value="1"/>
</dbReference>
<evidence type="ECO:0000256" key="2">
    <source>
        <dbReference type="ARBA" id="ARBA00006337"/>
    </source>
</evidence>
<dbReference type="Pfam" id="PF01595">
    <property type="entry name" value="CNNM"/>
    <property type="match status" value="1"/>
</dbReference>
<evidence type="ECO:0000256" key="7">
    <source>
        <dbReference type="ARBA" id="ARBA00023122"/>
    </source>
</evidence>
<proteinExistence type="inferred from homology"/>
<feature type="domain" description="CBS" evidence="14">
    <location>
        <begin position="220"/>
        <end position="279"/>
    </location>
</feature>
<evidence type="ECO:0000256" key="13">
    <source>
        <dbReference type="SAM" id="SignalP"/>
    </source>
</evidence>
<feature type="chain" id="PRO_5038850437" description="Transporter associated domain protein" evidence="13">
    <location>
        <begin position="17"/>
        <end position="448"/>
    </location>
</feature>
<dbReference type="Gene3D" id="3.30.465.10">
    <property type="match status" value="1"/>
</dbReference>
<keyword evidence="8 10" id="KW-0472">Membrane</keyword>
<dbReference type="STRING" id="1844972.A7K91_17475"/>
<evidence type="ECO:0008006" key="18">
    <source>
        <dbReference type="Google" id="ProtNLM"/>
    </source>
</evidence>
<keyword evidence="13" id="KW-0732">Signal</keyword>
<dbReference type="FunFam" id="3.10.580.10:FF:000002">
    <property type="entry name" value="Magnesium/cobalt efflux protein CorC"/>
    <property type="match status" value="1"/>
</dbReference>
<evidence type="ECO:0000256" key="5">
    <source>
        <dbReference type="ARBA" id="ARBA00022737"/>
    </source>
</evidence>
<comment type="similarity">
    <text evidence="2">Belongs to the UPF0053 family.</text>
</comment>
<comment type="subcellular location">
    <subcellularLocation>
        <location evidence="1">Cell membrane</location>
        <topology evidence="1">Multi-pass membrane protein</topology>
    </subcellularLocation>
</comment>
<evidence type="ECO:0000256" key="1">
    <source>
        <dbReference type="ARBA" id="ARBA00004651"/>
    </source>
</evidence>
<dbReference type="AlphaFoldDB" id="A0A1A5YJT1"/>
<dbReference type="InterPro" id="IPR044751">
    <property type="entry name" value="Ion_transp-like_CBS"/>
</dbReference>
<dbReference type="PROSITE" id="PS51371">
    <property type="entry name" value="CBS"/>
    <property type="match status" value="2"/>
</dbReference>
<evidence type="ECO:0000313" key="16">
    <source>
        <dbReference type="EMBL" id="OBR65859.1"/>
    </source>
</evidence>
<dbReference type="Proteomes" id="UP000092024">
    <property type="component" value="Unassembled WGS sequence"/>
</dbReference>
<dbReference type="InterPro" id="IPR051676">
    <property type="entry name" value="UPF0053_domain"/>
</dbReference>
<dbReference type="InterPro" id="IPR005170">
    <property type="entry name" value="Transptr-assoc_dom"/>
</dbReference>
<dbReference type="PROSITE" id="PS51846">
    <property type="entry name" value="CNNM"/>
    <property type="match status" value="1"/>
</dbReference>
<dbReference type="SMART" id="SM01091">
    <property type="entry name" value="CorC_HlyC"/>
    <property type="match status" value="1"/>
</dbReference>
<protein>
    <recommendedName>
        <fullName evidence="18">Transporter associated domain protein</fullName>
    </recommendedName>
</protein>
<dbReference type="SUPFAM" id="SSF56176">
    <property type="entry name" value="FAD-binding/transporter-associated domain-like"/>
    <property type="match status" value="1"/>
</dbReference>
<evidence type="ECO:0000256" key="10">
    <source>
        <dbReference type="PROSITE-ProRule" id="PRU01193"/>
    </source>
</evidence>
<dbReference type="InterPro" id="IPR002550">
    <property type="entry name" value="CNNM"/>
</dbReference>
<keyword evidence="5" id="KW-0677">Repeat</keyword>
<dbReference type="Gene3D" id="3.10.580.10">
    <property type="entry name" value="CBS-domain"/>
    <property type="match status" value="1"/>
</dbReference>
<dbReference type="Pfam" id="PF00571">
    <property type="entry name" value="CBS"/>
    <property type="match status" value="2"/>
</dbReference>
<evidence type="ECO:0000256" key="6">
    <source>
        <dbReference type="ARBA" id="ARBA00022989"/>
    </source>
</evidence>
<evidence type="ECO:0000313" key="17">
    <source>
        <dbReference type="Proteomes" id="UP000092024"/>
    </source>
</evidence>
<evidence type="ECO:0000256" key="12">
    <source>
        <dbReference type="SAM" id="Phobius"/>
    </source>
</evidence>
<feature type="transmembrane region" description="Helical" evidence="12">
    <location>
        <begin position="134"/>
        <end position="158"/>
    </location>
</feature>
<accession>A0A1A5YJT1</accession>
<evidence type="ECO:0000256" key="8">
    <source>
        <dbReference type="ARBA" id="ARBA00023136"/>
    </source>
</evidence>
<feature type="signal peptide" evidence="13">
    <location>
        <begin position="1"/>
        <end position="16"/>
    </location>
</feature>
<evidence type="ECO:0000259" key="14">
    <source>
        <dbReference type="PROSITE" id="PS51371"/>
    </source>
</evidence>
<dbReference type="GO" id="GO:0005886">
    <property type="term" value="C:plasma membrane"/>
    <property type="evidence" value="ECO:0007669"/>
    <property type="project" value="UniProtKB-SubCell"/>
</dbReference>
<evidence type="ECO:0000256" key="11">
    <source>
        <dbReference type="SAM" id="MobiDB-lite"/>
    </source>
</evidence>
<feature type="transmembrane region" description="Helical" evidence="12">
    <location>
        <begin position="96"/>
        <end position="122"/>
    </location>
</feature>
<keyword evidence="6 10" id="KW-1133">Transmembrane helix</keyword>
<feature type="region of interest" description="Disordered" evidence="11">
    <location>
        <begin position="429"/>
        <end position="448"/>
    </location>
</feature>
<evidence type="ECO:0000259" key="15">
    <source>
        <dbReference type="PROSITE" id="PS51846"/>
    </source>
</evidence>
<dbReference type="InterPro" id="IPR046342">
    <property type="entry name" value="CBS_dom_sf"/>
</dbReference>
<name>A0A1A5YJT1_9BACL</name>
<keyword evidence="7 9" id="KW-0129">CBS domain</keyword>
<dbReference type="GO" id="GO:0050660">
    <property type="term" value="F:flavin adenine dinucleotide binding"/>
    <property type="evidence" value="ECO:0007669"/>
    <property type="project" value="InterPro"/>
</dbReference>
<dbReference type="PANTHER" id="PTHR43099:SF2">
    <property type="entry name" value="UPF0053 PROTEIN YRKA"/>
    <property type="match status" value="1"/>
</dbReference>
<dbReference type="EMBL" id="LYPA01000052">
    <property type="protein sequence ID" value="OBR65859.1"/>
    <property type="molecule type" value="Genomic_DNA"/>
</dbReference>
<dbReference type="CDD" id="cd04590">
    <property type="entry name" value="CBS_pair_CorC_HlyC_assoc"/>
    <property type="match status" value="1"/>
</dbReference>
<evidence type="ECO:0000256" key="9">
    <source>
        <dbReference type="PROSITE-ProRule" id="PRU00703"/>
    </source>
</evidence>
<feature type="transmembrane region" description="Helical" evidence="12">
    <location>
        <begin position="62"/>
        <end position="84"/>
    </location>
</feature>
<dbReference type="InterPro" id="IPR016169">
    <property type="entry name" value="FAD-bd_PCMH_sub2"/>
</dbReference>